<dbReference type="SUPFAM" id="SSF46785">
    <property type="entry name" value="Winged helix' DNA-binding domain"/>
    <property type="match status" value="1"/>
</dbReference>
<gene>
    <name evidence="5" type="ORF">COU13_00955</name>
</gene>
<reference evidence="6" key="1">
    <citation type="submission" date="2017-09" db="EMBL/GenBank/DDBJ databases">
        <title>Depth-based differentiation of microbial function through sediment-hosted aquifers and enrichment of novel symbionts in the deep terrestrial subsurface.</title>
        <authorList>
            <person name="Probst A.J."/>
            <person name="Ladd B."/>
            <person name="Jarett J.K."/>
            <person name="Geller-Mcgrath D.E."/>
            <person name="Sieber C.M.K."/>
            <person name="Emerson J.B."/>
            <person name="Anantharaman K."/>
            <person name="Thomas B.C."/>
            <person name="Malmstrom R."/>
            <person name="Stieglmeier M."/>
            <person name="Klingl A."/>
            <person name="Woyke T."/>
            <person name="Ryan C.M."/>
            <person name="Banfield J.F."/>
        </authorList>
    </citation>
    <scope>NUCLEOTIDE SEQUENCE [LARGE SCALE GENOMIC DNA]</scope>
</reference>
<protein>
    <recommendedName>
        <fullName evidence="7">SMC-Scp complex subunit ScpB</fullName>
    </recommendedName>
</protein>
<proteinExistence type="predicted"/>
<dbReference type="Gene3D" id="1.10.10.10">
    <property type="entry name" value="Winged helix-like DNA-binding domain superfamily/Winged helix DNA-binding domain"/>
    <property type="match status" value="2"/>
</dbReference>
<dbReference type="InterPro" id="IPR036390">
    <property type="entry name" value="WH_DNA-bd_sf"/>
</dbReference>
<evidence type="ECO:0000256" key="4">
    <source>
        <dbReference type="ARBA" id="ARBA00023306"/>
    </source>
</evidence>
<name>A0A2H0UL90_9BACT</name>
<dbReference type="InterPro" id="IPR036388">
    <property type="entry name" value="WH-like_DNA-bd_sf"/>
</dbReference>
<organism evidence="5 6">
    <name type="scientific">Candidatus Kaiserbacteria bacterium CG10_big_fil_rev_8_21_14_0_10_43_70</name>
    <dbReference type="NCBI Taxonomy" id="1974605"/>
    <lineage>
        <taxon>Bacteria</taxon>
        <taxon>Candidatus Kaiseribacteriota</taxon>
    </lineage>
</organism>
<evidence type="ECO:0000313" key="5">
    <source>
        <dbReference type="EMBL" id="PIR86436.1"/>
    </source>
</evidence>
<evidence type="ECO:0000256" key="3">
    <source>
        <dbReference type="ARBA" id="ARBA00022829"/>
    </source>
</evidence>
<comment type="caution">
    <text evidence="5">The sequence shown here is derived from an EMBL/GenBank/DDBJ whole genome shotgun (WGS) entry which is preliminary data.</text>
</comment>
<dbReference type="InterPro" id="IPR005234">
    <property type="entry name" value="ScpB_csome_segregation"/>
</dbReference>
<sequence length="198" mass="22253">MDDKTQDKADLAASLEAILLIQGDVIYKNRIPKLLECSNEDAERAVKELDERIKRRENSGITLIQTDSAVGLSTAPFISEKIASIQQKFIERDIGTAGLEVIAILLYIGSSTRSKIDYIRGVNSSSTVRLLLIRKLIERIKNPNDSREYVYRPTIELLAHIGISSENDLPDFEGIHSALVEFSKGDEKKSEELKEYDE</sequence>
<dbReference type="PANTHER" id="PTHR34298:SF2">
    <property type="entry name" value="SEGREGATION AND CONDENSATION PROTEIN B"/>
    <property type="match status" value="1"/>
</dbReference>
<dbReference type="EMBL" id="PFBF01000018">
    <property type="protein sequence ID" value="PIR86436.1"/>
    <property type="molecule type" value="Genomic_DNA"/>
</dbReference>
<dbReference type="PANTHER" id="PTHR34298">
    <property type="entry name" value="SEGREGATION AND CONDENSATION PROTEIN B"/>
    <property type="match status" value="1"/>
</dbReference>
<accession>A0A2H0UL90</accession>
<dbReference type="Pfam" id="PF04079">
    <property type="entry name" value="SMC_ScpB"/>
    <property type="match status" value="1"/>
</dbReference>
<dbReference type="AlphaFoldDB" id="A0A2H0UL90"/>
<keyword evidence="1" id="KW-0963">Cytoplasm</keyword>
<keyword evidence="3" id="KW-0159">Chromosome partition</keyword>
<evidence type="ECO:0008006" key="7">
    <source>
        <dbReference type="Google" id="ProtNLM"/>
    </source>
</evidence>
<dbReference type="GO" id="GO:0051304">
    <property type="term" value="P:chromosome separation"/>
    <property type="evidence" value="ECO:0007669"/>
    <property type="project" value="InterPro"/>
</dbReference>
<evidence type="ECO:0000256" key="2">
    <source>
        <dbReference type="ARBA" id="ARBA00022618"/>
    </source>
</evidence>
<keyword evidence="4" id="KW-0131">Cell cycle</keyword>
<keyword evidence="2" id="KW-0132">Cell division</keyword>
<evidence type="ECO:0000313" key="6">
    <source>
        <dbReference type="Proteomes" id="UP000230706"/>
    </source>
</evidence>
<dbReference type="GO" id="GO:0051301">
    <property type="term" value="P:cell division"/>
    <property type="evidence" value="ECO:0007669"/>
    <property type="project" value="UniProtKB-KW"/>
</dbReference>
<dbReference type="Proteomes" id="UP000230706">
    <property type="component" value="Unassembled WGS sequence"/>
</dbReference>
<evidence type="ECO:0000256" key="1">
    <source>
        <dbReference type="ARBA" id="ARBA00022490"/>
    </source>
</evidence>